<comment type="caution">
    <text evidence="1">The sequence shown here is derived from an EMBL/GenBank/DDBJ whole genome shotgun (WGS) entry which is preliminary data.</text>
</comment>
<dbReference type="RefSeq" id="WP_174654223.1">
    <property type="nucleotide sequence ID" value="NZ_JAKRVX010000002.1"/>
</dbReference>
<sequence length="76" mass="8833">MTVSFDLHDHRHELKQLRDAGTTKLFANRSELACPACGEPFIRLFMSSQQITTFPENDGARFCILQQDEALYMFRH</sequence>
<keyword evidence="1" id="KW-0969">Cilium</keyword>
<dbReference type="AlphaFoldDB" id="A0AAE3FWF0"/>
<evidence type="ECO:0000313" key="2">
    <source>
        <dbReference type="Proteomes" id="UP001203207"/>
    </source>
</evidence>
<organism evidence="1 2">
    <name type="scientific">Natronocalculus amylovorans</name>
    <dbReference type="NCBI Taxonomy" id="2917812"/>
    <lineage>
        <taxon>Archaea</taxon>
        <taxon>Methanobacteriati</taxon>
        <taxon>Methanobacteriota</taxon>
        <taxon>Stenosarchaea group</taxon>
        <taxon>Halobacteria</taxon>
        <taxon>Halobacteriales</taxon>
        <taxon>Haloferacaceae</taxon>
        <taxon>Natronocalculus</taxon>
    </lineage>
</organism>
<reference evidence="1" key="1">
    <citation type="journal article" date="2022" name="Syst. Appl. Microbiol.">
        <title>Natronocalculus amylovorans gen. nov., sp. nov., and Natranaeroarchaeum aerophilus sp. nov., dominant culturable amylolytic natronoarchaea from hypersaline soda lakes in southwestern Siberia.</title>
        <authorList>
            <person name="Sorokin D.Y."/>
            <person name="Elcheninov A.G."/>
            <person name="Khizhniak T.V."/>
            <person name="Koenen M."/>
            <person name="Bale N.J."/>
            <person name="Damste J.S.S."/>
            <person name="Kublanov I.V."/>
        </authorList>
    </citation>
    <scope>NUCLEOTIDE SEQUENCE</scope>
    <source>
        <strain evidence="1">AArc-St2</strain>
    </source>
</reference>
<reference evidence="1" key="2">
    <citation type="submission" date="2022-02" db="EMBL/GenBank/DDBJ databases">
        <authorList>
            <person name="Elcheninov A.G."/>
            <person name="Sorokin D.Y."/>
            <person name="Kublanov I.V."/>
        </authorList>
    </citation>
    <scope>NUCLEOTIDE SEQUENCE</scope>
    <source>
        <strain evidence="1">AArc-St2</strain>
    </source>
</reference>
<protein>
    <submittedName>
        <fullName evidence="1">Flagella cluster protein</fullName>
    </submittedName>
</protein>
<dbReference type="InterPro" id="IPR055809">
    <property type="entry name" value="DUF7385"/>
</dbReference>
<dbReference type="EMBL" id="JAKRVX010000002">
    <property type="protein sequence ID" value="MCL9816228.1"/>
    <property type="molecule type" value="Genomic_DNA"/>
</dbReference>
<gene>
    <name evidence="1" type="ORF">AArcSt2_04650</name>
</gene>
<dbReference type="Proteomes" id="UP001203207">
    <property type="component" value="Unassembled WGS sequence"/>
</dbReference>
<accession>A0AAE3FWF0</accession>
<name>A0AAE3FWF0_9EURY</name>
<dbReference type="Pfam" id="PF24110">
    <property type="entry name" value="DUF7385"/>
    <property type="match status" value="1"/>
</dbReference>
<proteinExistence type="predicted"/>
<evidence type="ECO:0000313" key="1">
    <source>
        <dbReference type="EMBL" id="MCL9816228.1"/>
    </source>
</evidence>
<keyword evidence="1" id="KW-0966">Cell projection</keyword>
<keyword evidence="1" id="KW-0282">Flagellum</keyword>
<keyword evidence="2" id="KW-1185">Reference proteome</keyword>